<protein>
    <recommendedName>
        <fullName evidence="4">Acyltransferase</fullName>
    </recommendedName>
</protein>
<sequence>MGIPFVQMVLIGLLPSFLKVGWYRLRGARIGKGVRIAPLAVLVSDDIEIGDGCRIGMVSFIRARKIRLGNRVRIGTMVAIDTGEVHIGHDSQVMEQCVVGGMLTPRSTLFIGSRVKVFPYCFLNPTEPIVIEDDVGVGGDTYLFTHGSWQSVLDGFPIGFGPITIRKGVWLPWRVFILPKVEIGEYATIGAGAVINRSVPPRALAAGTPAKVISEDGKHLRLLTEEQRWDKLVSIMSELAEFLTYLGQPANVSGSGNAYLLDAAAGNGAPPARVAIVSGDVAMPARVDVLVSLTALDTDRSAGLDALGVAWFDLASGRTSFGASPMVEHVRNYLSRYGVRFSVVTDPPFLVAQA</sequence>
<keyword evidence="3" id="KW-1185">Reference proteome</keyword>
<dbReference type="Gene3D" id="2.160.10.10">
    <property type="entry name" value="Hexapeptide repeat proteins"/>
    <property type="match status" value="2"/>
</dbReference>
<dbReference type="InterPro" id="IPR050179">
    <property type="entry name" value="Trans_hexapeptide_repeat"/>
</dbReference>
<dbReference type="EMBL" id="SMLK01000002">
    <property type="protein sequence ID" value="TFZ03832.1"/>
    <property type="molecule type" value="Genomic_DNA"/>
</dbReference>
<evidence type="ECO:0000256" key="1">
    <source>
        <dbReference type="ARBA" id="ARBA00007274"/>
    </source>
</evidence>
<proteinExistence type="inferred from homology"/>
<comment type="caution">
    <text evidence="2">The sequence shown here is derived from an EMBL/GenBank/DDBJ whole genome shotgun (WGS) entry which is preliminary data.</text>
</comment>
<accession>A0A4Z0BYS0</accession>
<dbReference type="InterPro" id="IPR011004">
    <property type="entry name" value="Trimer_LpxA-like_sf"/>
</dbReference>
<evidence type="ECO:0008006" key="4">
    <source>
        <dbReference type="Google" id="ProtNLM"/>
    </source>
</evidence>
<dbReference type="OrthoDB" id="272049at2"/>
<dbReference type="PANTHER" id="PTHR43300">
    <property type="entry name" value="ACETYLTRANSFERASE"/>
    <property type="match status" value="1"/>
</dbReference>
<dbReference type="SUPFAM" id="SSF51161">
    <property type="entry name" value="Trimeric LpxA-like enzymes"/>
    <property type="match status" value="1"/>
</dbReference>
<dbReference type="PANTHER" id="PTHR43300:SF10">
    <property type="entry name" value="2,3,4,5-TETRAHYDROPYRIDINE-2,6-DICARBOXYLATE N-ACETYLTRANSFERASE"/>
    <property type="match status" value="1"/>
</dbReference>
<name>A0A4Z0BYS0_9BURK</name>
<organism evidence="2 3">
    <name type="scientific">Ramlibacter humi</name>
    <dbReference type="NCBI Taxonomy" id="2530451"/>
    <lineage>
        <taxon>Bacteria</taxon>
        <taxon>Pseudomonadati</taxon>
        <taxon>Pseudomonadota</taxon>
        <taxon>Betaproteobacteria</taxon>
        <taxon>Burkholderiales</taxon>
        <taxon>Comamonadaceae</taxon>
        <taxon>Ramlibacter</taxon>
    </lineage>
</organism>
<dbReference type="Proteomes" id="UP000297839">
    <property type="component" value="Unassembled WGS sequence"/>
</dbReference>
<dbReference type="AlphaFoldDB" id="A0A4Z0BYS0"/>
<comment type="similarity">
    <text evidence="1">Belongs to the transferase hexapeptide repeat family.</text>
</comment>
<evidence type="ECO:0000313" key="2">
    <source>
        <dbReference type="EMBL" id="TFZ03832.1"/>
    </source>
</evidence>
<reference evidence="2 3" key="1">
    <citation type="submission" date="2019-03" db="EMBL/GenBank/DDBJ databases">
        <title>Ramlibacter sp. 18x22-1, whole genome shotgun sequence.</title>
        <authorList>
            <person name="Zhang X."/>
            <person name="Feng G."/>
            <person name="Zhu H."/>
        </authorList>
    </citation>
    <scope>NUCLEOTIDE SEQUENCE [LARGE SCALE GENOMIC DNA]</scope>
    <source>
        <strain evidence="2 3">18x22-1</strain>
    </source>
</reference>
<evidence type="ECO:0000313" key="3">
    <source>
        <dbReference type="Proteomes" id="UP000297839"/>
    </source>
</evidence>
<dbReference type="CDD" id="cd04647">
    <property type="entry name" value="LbH_MAT_like"/>
    <property type="match status" value="1"/>
</dbReference>
<dbReference type="RefSeq" id="WP_135249457.1">
    <property type="nucleotide sequence ID" value="NZ_SMLK01000002.1"/>
</dbReference>
<gene>
    <name evidence="2" type="ORF">EZ216_09275</name>
</gene>